<protein>
    <recommendedName>
        <fullName evidence="6">FAD-binding domain-containing protein</fullName>
    </recommendedName>
</protein>
<evidence type="ECO:0000259" key="1">
    <source>
        <dbReference type="Pfam" id="PF01266"/>
    </source>
</evidence>
<organism evidence="4 5">
    <name type="scientific">Erythranthe guttata</name>
    <name type="common">Yellow monkey flower</name>
    <name type="synonym">Mimulus guttatus</name>
    <dbReference type="NCBI Taxonomy" id="4155"/>
    <lineage>
        <taxon>Eukaryota</taxon>
        <taxon>Viridiplantae</taxon>
        <taxon>Streptophyta</taxon>
        <taxon>Embryophyta</taxon>
        <taxon>Tracheophyta</taxon>
        <taxon>Spermatophyta</taxon>
        <taxon>Magnoliopsida</taxon>
        <taxon>eudicotyledons</taxon>
        <taxon>Gunneridae</taxon>
        <taxon>Pentapetalae</taxon>
        <taxon>asterids</taxon>
        <taxon>lamiids</taxon>
        <taxon>Lamiales</taxon>
        <taxon>Phrymaceae</taxon>
        <taxon>Erythranthe</taxon>
    </lineage>
</organism>
<dbReference type="EMBL" id="KI632217">
    <property type="protein sequence ID" value="EYU21936.1"/>
    <property type="molecule type" value="Genomic_DNA"/>
</dbReference>
<dbReference type="STRING" id="4155.A0A022Q1Z8"/>
<dbReference type="Gene3D" id="3.50.50.60">
    <property type="entry name" value="FAD/NAD(P)-binding domain"/>
    <property type="match status" value="1"/>
</dbReference>
<accession>A0A022Q1Z8</accession>
<dbReference type="OMA" id="TAQWNTE"/>
<dbReference type="Pfam" id="PF01494">
    <property type="entry name" value="FAD_binding_3"/>
    <property type="match status" value="1"/>
</dbReference>
<dbReference type="Pfam" id="PF01266">
    <property type="entry name" value="DAO"/>
    <property type="match status" value="1"/>
</dbReference>
<keyword evidence="5" id="KW-1185">Reference proteome</keyword>
<dbReference type="KEGG" id="egt:105975220"/>
<evidence type="ECO:0000259" key="2">
    <source>
        <dbReference type="Pfam" id="PF01494"/>
    </source>
</evidence>
<dbReference type="InterPro" id="IPR002938">
    <property type="entry name" value="FAD-bd"/>
</dbReference>
<feature type="domain" description="FAD-binding" evidence="2">
    <location>
        <begin position="305"/>
        <end position="368"/>
    </location>
</feature>
<dbReference type="GO" id="GO:0071949">
    <property type="term" value="F:FAD binding"/>
    <property type="evidence" value="ECO:0007669"/>
    <property type="project" value="InterPro"/>
</dbReference>
<evidence type="ECO:0000313" key="4">
    <source>
        <dbReference type="EMBL" id="EYU21936.1"/>
    </source>
</evidence>
<proteinExistence type="predicted"/>
<dbReference type="PANTHER" id="PTHR47469:SF2">
    <property type="entry name" value="OS06G0597600 PROTEIN"/>
    <property type="match status" value="1"/>
</dbReference>
<dbReference type="SUPFAM" id="SSF54373">
    <property type="entry name" value="FAD-linked reductases, C-terminal domain"/>
    <property type="match status" value="1"/>
</dbReference>
<dbReference type="PhylomeDB" id="A0A022Q1Z8"/>
<dbReference type="SUPFAM" id="SSF51905">
    <property type="entry name" value="FAD/NAD(P)-binding domain"/>
    <property type="match status" value="1"/>
</dbReference>
<evidence type="ECO:0008006" key="6">
    <source>
        <dbReference type="Google" id="ProtNLM"/>
    </source>
</evidence>
<dbReference type="InterPro" id="IPR006076">
    <property type="entry name" value="FAD-dep_OxRdtase"/>
</dbReference>
<dbReference type="AlphaFoldDB" id="A0A022Q1Z8"/>
<dbReference type="InterPro" id="IPR036188">
    <property type="entry name" value="FAD/NAD-bd_sf"/>
</dbReference>
<feature type="domain" description="FAD dependent oxidoreductase" evidence="1">
    <location>
        <begin position="6"/>
        <end position="48"/>
    </location>
</feature>
<reference evidence="4 5" key="1">
    <citation type="journal article" date="2013" name="Proc. Natl. Acad. Sci. U.S.A.">
        <title>Fine-scale variation in meiotic recombination in Mimulus inferred from population shotgun sequencing.</title>
        <authorList>
            <person name="Hellsten U."/>
            <person name="Wright K.M."/>
            <person name="Jenkins J."/>
            <person name="Shu S."/>
            <person name="Yuan Y."/>
            <person name="Wessler S.R."/>
            <person name="Schmutz J."/>
            <person name="Willis J.H."/>
            <person name="Rokhsar D.S."/>
        </authorList>
    </citation>
    <scope>NUCLEOTIDE SEQUENCE [LARGE SCALE GENOMIC DNA]</scope>
    <source>
        <strain evidence="5">cv. DUN x IM62</strain>
    </source>
</reference>
<dbReference type="PANTHER" id="PTHR47469">
    <property type="entry name" value="MONOOXYGENASE-LIKE"/>
    <property type="match status" value="1"/>
</dbReference>
<dbReference type="PRINTS" id="PR00420">
    <property type="entry name" value="RNGMNOXGNASE"/>
</dbReference>
<dbReference type="InterPro" id="IPR054707">
    <property type="entry name" value="DhpH_subs-bd"/>
</dbReference>
<gene>
    <name evidence="4" type="ORF">MIMGU_mgv1a007106mg</name>
</gene>
<dbReference type="InterPro" id="IPR053212">
    <property type="entry name" value="DHP_3-monooxygenase"/>
</dbReference>
<name>A0A022Q1Z8_ERYGU</name>
<sequence>MKQGKAVVVGGSIAGMSCAHALSAAGWEVVVLEKTMSAPTSCTTGAGLGLDKLSHKLIQPWLKQPEKLDVMTLPLTVEYDQATDVNKNISRTLARDPSFNFKVVHWSDLHRLLYESLPPEVVLLWGHFFLSLSISEDKSSVKVVAKLLQTDETVEIVADLLVAADGSLSPIRKHFLPDHKLRYSGYCAWRGVIDYSDNENSETLKAIKKAYLDLGNSCYFDLGSEGHVVFHELINRRFNWVWYLNQEEPRFEGNSLTTKVSQDMIEEMYELAEKVWIPELVKVMRETKDPFLNAIYDSEPLEQLYWNNNVVLIGDAAHPITPHSARATNMSILDAAVLGKCLEKWGPENLGSALEEYQSIRLPVAKEQVLYSRRSGRIKQRLPVSGREIFDPMTASEEESKVLQIRNTPYFNVMPSILM</sequence>
<dbReference type="OrthoDB" id="16820at2759"/>
<evidence type="ECO:0000313" key="5">
    <source>
        <dbReference type="Proteomes" id="UP000030748"/>
    </source>
</evidence>
<dbReference type="Pfam" id="PF22607">
    <property type="entry name" value="FAD_binding-like"/>
    <property type="match status" value="1"/>
</dbReference>
<dbReference type="Proteomes" id="UP000030748">
    <property type="component" value="Unassembled WGS sequence"/>
</dbReference>
<dbReference type="PROSITE" id="PS51257">
    <property type="entry name" value="PROKAR_LIPOPROTEIN"/>
    <property type="match status" value="1"/>
</dbReference>
<evidence type="ECO:0000259" key="3">
    <source>
        <dbReference type="Pfam" id="PF22607"/>
    </source>
</evidence>
<dbReference type="eggNOG" id="KOG2614">
    <property type="taxonomic scope" value="Eukaryota"/>
</dbReference>
<feature type="domain" description="2,6-dihydroxypyridine 3-monooxygenase substrate binding" evidence="3">
    <location>
        <begin position="183"/>
        <end position="297"/>
    </location>
</feature>